<evidence type="ECO:0000313" key="1">
    <source>
        <dbReference type="Proteomes" id="UP000887572"/>
    </source>
</evidence>
<dbReference type="WBParaSite" id="Gr19_v10_g2536.t2">
    <property type="protein sequence ID" value="Gr19_v10_g2536.t2"/>
    <property type="gene ID" value="Gr19_v10_g2536"/>
</dbReference>
<dbReference type="AlphaFoldDB" id="A0A914HL96"/>
<evidence type="ECO:0000313" key="2">
    <source>
        <dbReference type="WBParaSite" id="Gr19_v10_g2536.t2"/>
    </source>
</evidence>
<organism evidence="1 2">
    <name type="scientific">Globodera rostochiensis</name>
    <name type="common">Golden nematode worm</name>
    <name type="synonym">Heterodera rostochiensis</name>
    <dbReference type="NCBI Taxonomy" id="31243"/>
    <lineage>
        <taxon>Eukaryota</taxon>
        <taxon>Metazoa</taxon>
        <taxon>Ecdysozoa</taxon>
        <taxon>Nematoda</taxon>
        <taxon>Chromadorea</taxon>
        <taxon>Rhabditida</taxon>
        <taxon>Tylenchina</taxon>
        <taxon>Tylenchomorpha</taxon>
        <taxon>Tylenchoidea</taxon>
        <taxon>Heteroderidae</taxon>
        <taxon>Heteroderinae</taxon>
        <taxon>Globodera</taxon>
    </lineage>
</organism>
<keyword evidence="1" id="KW-1185">Reference proteome</keyword>
<name>A0A914HL96_GLORO</name>
<dbReference type="Proteomes" id="UP000887572">
    <property type="component" value="Unplaced"/>
</dbReference>
<proteinExistence type="predicted"/>
<accession>A0A914HL96</accession>
<protein>
    <submittedName>
        <fullName evidence="2">Uncharacterized protein</fullName>
    </submittedName>
</protein>
<reference evidence="2" key="1">
    <citation type="submission" date="2022-11" db="UniProtKB">
        <authorList>
            <consortium name="WormBaseParasite"/>
        </authorList>
    </citation>
    <scope>IDENTIFICATION</scope>
</reference>
<sequence length="286" mass="33982">MGRNRIWYEQWDKRRTANIDKFHGFRVSPFNDSIILFDDFKLLLALFHDPPTFYEIFKMAKKLGEMDNDFYILLNSSDLKQISKHLLETAKAENNPNIELIGVANDNLILLEMAKAEMVLKEELLKVDIENLISNKCKEMSKKKEIKKYIDNKDLYNGKTPKVDFNPINDLKQIVPEIIREIEQMLQKSDWNYANLKYLKMDELILLKYDLHKMGNDQKWEEIEQLRGEWEKAFNDWYFKQNEENRPNFEEMMRNLIKMLSNIDFSGEGNVSDSVVLRALKRAKIA</sequence>